<dbReference type="SUPFAM" id="SSF47413">
    <property type="entry name" value="lambda repressor-like DNA-binding domains"/>
    <property type="match status" value="1"/>
</dbReference>
<evidence type="ECO:0000313" key="2">
    <source>
        <dbReference type="EMBL" id="MEA5609549.1"/>
    </source>
</evidence>
<dbReference type="PROSITE" id="PS50943">
    <property type="entry name" value="HTH_CROC1"/>
    <property type="match status" value="1"/>
</dbReference>
<dbReference type="Proteomes" id="UP001303285">
    <property type="component" value="Unassembled WGS sequence"/>
</dbReference>
<dbReference type="CDD" id="cd00093">
    <property type="entry name" value="HTH_XRE"/>
    <property type="match status" value="1"/>
</dbReference>
<protein>
    <submittedName>
        <fullName evidence="2">Helix-turn-helix transcriptional regulator</fullName>
    </submittedName>
</protein>
<reference evidence="2 3" key="1">
    <citation type="submission" date="2023-12" db="EMBL/GenBank/DDBJ databases">
        <title>Baltic Sea Cyanobacteria.</title>
        <authorList>
            <person name="Delbaje E."/>
            <person name="Fewer D.P."/>
            <person name="Shishido T.K."/>
        </authorList>
    </citation>
    <scope>NUCLEOTIDE SEQUENCE [LARGE SCALE GENOMIC DNA]</scope>
    <source>
        <strain evidence="2 3">UHCC 0060</strain>
    </source>
</reference>
<feature type="domain" description="HTH cro/C1-type" evidence="1">
    <location>
        <begin position="9"/>
        <end position="65"/>
    </location>
</feature>
<evidence type="ECO:0000313" key="3">
    <source>
        <dbReference type="Proteomes" id="UP001303285"/>
    </source>
</evidence>
<name>A0ABU5UUS8_NODSP</name>
<comment type="caution">
    <text evidence="2">The sequence shown here is derived from an EMBL/GenBank/DDBJ whole genome shotgun (WGS) entry which is preliminary data.</text>
</comment>
<accession>A0ABU5UUS8</accession>
<dbReference type="InterPro" id="IPR001387">
    <property type="entry name" value="Cro/C1-type_HTH"/>
</dbReference>
<keyword evidence="3" id="KW-1185">Reference proteome</keyword>
<dbReference type="RefSeq" id="WP_323244603.1">
    <property type="nucleotide sequence ID" value="NZ_JAYGHK010000053.1"/>
</dbReference>
<dbReference type="Gene3D" id="1.10.260.40">
    <property type="entry name" value="lambda repressor-like DNA-binding domains"/>
    <property type="match status" value="1"/>
</dbReference>
<evidence type="ECO:0000259" key="1">
    <source>
        <dbReference type="PROSITE" id="PS50943"/>
    </source>
</evidence>
<sequence length="84" mass="9650">MKLLIFMDLKELREKGGLSAERVAVELGKSVSTIRFWEAGTYIPNLSPIETLRLIRLYQCTLEELSESFLETQRKTGKKLDETS</sequence>
<dbReference type="InterPro" id="IPR010982">
    <property type="entry name" value="Lambda_DNA-bd_dom_sf"/>
</dbReference>
<dbReference type="Pfam" id="PF01381">
    <property type="entry name" value="HTH_3"/>
    <property type="match status" value="1"/>
</dbReference>
<dbReference type="EMBL" id="JAYGHK010000053">
    <property type="protein sequence ID" value="MEA5609549.1"/>
    <property type="molecule type" value="Genomic_DNA"/>
</dbReference>
<gene>
    <name evidence="2" type="ORF">VB695_15985</name>
</gene>
<organism evidence="2 3">
    <name type="scientific">Nodularia spumigena UHCC 0060</name>
    <dbReference type="NCBI Taxonomy" id="3110300"/>
    <lineage>
        <taxon>Bacteria</taxon>
        <taxon>Bacillati</taxon>
        <taxon>Cyanobacteriota</taxon>
        <taxon>Cyanophyceae</taxon>
        <taxon>Nostocales</taxon>
        <taxon>Nodulariaceae</taxon>
        <taxon>Nodularia</taxon>
    </lineage>
</organism>
<dbReference type="SMART" id="SM00530">
    <property type="entry name" value="HTH_XRE"/>
    <property type="match status" value="1"/>
</dbReference>
<proteinExistence type="predicted"/>